<evidence type="ECO:0000256" key="1">
    <source>
        <dbReference type="ARBA" id="ARBA00006484"/>
    </source>
</evidence>
<dbReference type="Proteomes" id="UP000677436">
    <property type="component" value="Chromosome"/>
</dbReference>
<dbReference type="CDD" id="cd05369">
    <property type="entry name" value="TER_DECR_SDR_a"/>
    <property type="match status" value="1"/>
</dbReference>
<reference evidence="4" key="2">
    <citation type="journal article" date="2021" name="Microbiol. Resour. Announc.">
        <title>Complete Genome Sequence of Polycladomyces abyssicola JIR-001T, Isolated from Hemipelagic Sediment in Deep Seawater.</title>
        <authorList>
            <person name="Tsubouchi T."/>
            <person name="Kaneko Y."/>
        </authorList>
    </citation>
    <scope>NUCLEOTIDE SEQUENCE</scope>
    <source>
        <strain evidence="4">JIR-001</strain>
    </source>
</reference>
<dbReference type="AlphaFoldDB" id="A0A8D5ZKE6"/>
<dbReference type="GO" id="GO:0009062">
    <property type="term" value="P:fatty acid catabolic process"/>
    <property type="evidence" value="ECO:0007669"/>
    <property type="project" value="InterPro"/>
</dbReference>
<dbReference type="SUPFAM" id="SSF51735">
    <property type="entry name" value="NAD(P)-binding Rossmann-fold domains"/>
    <property type="match status" value="1"/>
</dbReference>
<protein>
    <submittedName>
        <fullName evidence="4">2,4-dienoyl-CoA reductase</fullName>
    </submittedName>
</protein>
<dbReference type="InterPro" id="IPR036291">
    <property type="entry name" value="NAD(P)-bd_dom_sf"/>
</dbReference>
<dbReference type="FunFam" id="3.40.50.720:FF:000173">
    <property type="entry name" value="3-oxoacyl-[acyl-carrier protein] reductase"/>
    <property type="match status" value="1"/>
</dbReference>
<dbReference type="GO" id="GO:0008670">
    <property type="term" value="F:2,4-dienoyl-CoA reductase (NADPH) activity"/>
    <property type="evidence" value="ECO:0007669"/>
    <property type="project" value="InterPro"/>
</dbReference>
<dbReference type="InterPro" id="IPR002347">
    <property type="entry name" value="SDR_fam"/>
</dbReference>
<accession>A0A8D5ZKE6</accession>
<evidence type="ECO:0000256" key="2">
    <source>
        <dbReference type="ARBA" id="ARBA00022857"/>
    </source>
</evidence>
<dbReference type="KEGG" id="pabs:JIR001_12020"/>
<dbReference type="PANTHER" id="PTHR43296">
    <property type="entry name" value="PEROXISOMAL 2,4-DIENOYL-COA REDUCTASE"/>
    <property type="match status" value="1"/>
</dbReference>
<dbReference type="InterPro" id="IPR045017">
    <property type="entry name" value="DECR2-like"/>
</dbReference>
<evidence type="ECO:0000313" key="4">
    <source>
        <dbReference type="EMBL" id="BCU81419.1"/>
    </source>
</evidence>
<organism evidence="4 5">
    <name type="scientific">Polycladomyces abyssicola</name>
    <dbReference type="NCBI Taxonomy" id="1125966"/>
    <lineage>
        <taxon>Bacteria</taxon>
        <taxon>Bacillati</taxon>
        <taxon>Bacillota</taxon>
        <taxon>Bacilli</taxon>
        <taxon>Bacillales</taxon>
        <taxon>Thermoactinomycetaceae</taxon>
        <taxon>Polycladomyces</taxon>
    </lineage>
</organism>
<reference evidence="4" key="1">
    <citation type="journal article" date="2013" name="Int. J. Syst. Evol. Microbiol.">
        <title>Polycladomyces abyssicola gen. nov., sp. nov., a thermophilic filamentous bacterium isolated from hemipelagic sediment.</title>
        <authorList>
            <person name="Tsubouchi T."/>
            <person name="Shimane Y."/>
            <person name="Mori K."/>
            <person name="Usui K."/>
            <person name="Hiraki T."/>
            <person name="Tame A."/>
            <person name="Uematsu K."/>
            <person name="Maruyama T."/>
            <person name="Hatada Y."/>
        </authorList>
    </citation>
    <scope>NUCLEOTIDE SEQUENCE</scope>
    <source>
        <strain evidence="4">JIR-001</strain>
    </source>
</reference>
<keyword evidence="5" id="KW-1185">Reference proteome</keyword>
<keyword evidence="2" id="KW-0521">NADP</keyword>
<dbReference type="NCBIfam" id="NF005811">
    <property type="entry name" value="PRK07677.1"/>
    <property type="match status" value="1"/>
</dbReference>
<comment type="similarity">
    <text evidence="1">Belongs to the short-chain dehydrogenases/reductases (SDR) family.</text>
</comment>
<dbReference type="Pfam" id="PF13561">
    <property type="entry name" value="adh_short_C2"/>
    <property type="match status" value="1"/>
</dbReference>
<dbReference type="PRINTS" id="PR00080">
    <property type="entry name" value="SDRFAMILY"/>
</dbReference>
<gene>
    <name evidence="4" type="ORF">JIR001_12020</name>
</gene>
<dbReference type="Gene3D" id="3.40.50.720">
    <property type="entry name" value="NAD(P)-binding Rossmann-like Domain"/>
    <property type="match status" value="1"/>
</dbReference>
<dbReference type="RefSeq" id="WP_212774653.1">
    <property type="nucleotide sequence ID" value="NZ_AP024601.1"/>
</dbReference>
<evidence type="ECO:0000256" key="3">
    <source>
        <dbReference type="ARBA" id="ARBA00023002"/>
    </source>
</evidence>
<dbReference type="PRINTS" id="PR00081">
    <property type="entry name" value="GDHRDH"/>
</dbReference>
<name>A0A8D5ZKE6_9BACL</name>
<evidence type="ECO:0000313" key="5">
    <source>
        <dbReference type="Proteomes" id="UP000677436"/>
    </source>
</evidence>
<sequence length="257" mass="27649">MTVENRVVIVTGGSSGIGKGIARVLCEKGYRVAITGRDAEKLERARSEIEKSEGQVLTIPMDVRNVEQVGEMIRRTKETFGQIDSLVNNAAGNFLVKAEELSLNGWKAVIDIVLNGTWYCTQALAKEWIADGTRGSIVNIVATYAWTGAAGVVHSAAAKAGVLAMSRSLAVEWGSRYGIRVNCVAPGPIENTGGTEKLIASEQAYRHLLQTIPAKRLGRPEEVGNLVAFLLSPEAEYINGDCVTIDAGLWMTGSRLM</sequence>
<dbReference type="PANTHER" id="PTHR43296:SF2">
    <property type="entry name" value="PEROXISOMAL 2,4-DIENOYL-COA REDUCTASE [(3E)-ENOYL-COA-PRODUCING]"/>
    <property type="match status" value="1"/>
</dbReference>
<proteinExistence type="inferred from homology"/>
<keyword evidence="3" id="KW-0560">Oxidoreductase</keyword>
<dbReference type="EMBL" id="AP024601">
    <property type="protein sequence ID" value="BCU81419.1"/>
    <property type="molecule type" value="Genomic_DNA"/>
</dbReference>